<sequence length="73" mass="7731">MVWAGAACRHTLSSGDIREGRLVRLNIEDVPPGGLALPMFGVYPIASPPGPAGRWLIERLKNLCPAKLAGQPA</sequence>
<organism evidence="1 2">
    <name type="scientific">Cedecea neteri</name>
    <dbReference type="NCBI Taxonomy" id="158822"/>
    <lineage>
        <taxon>Bacteria</taxon>
        <taxon>Pseudomonadati</taxon>
        <taxon>Pseudomonadota</taxon>
        <taxon>Gammaproteobacteria</taxon>
        <taxon>Enterobacterales</taxon>
        <taxon>Enterobacteriaceae</taxon>
        <taxon>Cedecea</taxon>
    </lineage>
</organism>
<gene>
    <name evidence="1" type="ORF">NCTC12120_04483</name>
</gene>
<name>A0A2X3KUS8_9ENTR</name>
<evidence type="ECO:0008006" key="3">
    <source>
        <dbReference type="Google" id="ProtNLM"/>
    </source>
</evidence>
<protein>
    <recommendedName>
        <fullName evidence="3">LysR substrate binding domain</fullName>
    </recommendedName>
</protein>
<proteinExistence type="predicted"/>
<dbReference type="AlphaFoldDB" id="A0A2X3KUS8"/>
<accession>A0A2X3KUS8</accession>
<evidence type="ECO:0000313" key="2">
    <source>
        <dbReference type="Proteomes" id="UP000251197"/>
    </source>
</evidence>
<reference evidence="1 2" key="1">
    <citation type="submission" date="2018-06" db="EMBL/GenBank/DDBJ databases">
        <authorList>
            <consortium name="Pathogen Informatics"/>
            <person name="Doyle S."/>
        </authorList>
    </citation>
    <scope>NUCLEOTIDE SEQUENCE [LARGE SCALE GENOMIC DNA]</scope>
    <source>
        <strain evidence="1 2">NCTC12120</strain>
    </source>
</reference>
<dbReference type="Proteomes" id="UP000251197">
    <property type="component" value="Unassembled WGS sequence"/>
</dbReference>
<evidence type="ECO:0000313" key="1">
    <source>
        <dbReference type="EMBL" id="SQC91330.1"/>
    </source>
</evidence>
<dbReference type="EMBL" id="UAVU01000007">
    <property type="protein sequence ID" value="SQC91330.1"/>
    <property type="molecule type" value="Genomic_DNA"/>
</dbReference>